<gene>
    <name evidence="1" type="primary">g8423</name>
    <name evidence="1" type="ORF">NpPPO83_00008423</name>
</gene>
<comment type="caution">
    <text evidence="1">The sequence shown here is derived from an EMBL/GenBank/DDBJ whole genome shotgun (WGS) entry which is preliminary data.</text>
</comment>
<keyword evidence="2" id="KW-1185">Reference proteome</keyword>
<protein>
    <submittedName>
        <fullName evidence="1">Uncharacterized protein</fullName>
    </submittedName>
</protein>
<proteinExistence type="predicted"/>
<accession>A0ACB5S764</accession>
<organism evidence="1 2">
    <name type="scientific">Neofusicoccum parvum</name>
    <dbReference type="NCBI Taxonomy" id="310453"/>
    <lineage>
        <taxon>Eukaryota</taxon>
        <taxon>Fungi</taxon>
        <taxon>Dikarya</taxon>
        <taxon>Ascomycota</taxon>
        <taxon>Pezizomycotina</taxon>
        <taxon>Dothideomycetes</taxon>
        <taxon>Dothideomycetes incertae sedis</taxon>
        <taxon>Botryosphaeriales</taxon>
        <taxon>Botryosphaeriaceae</taxon>
        <taxon>Neofusicoccum</taxon>
    </lineage>
</organism>
<dbReference type="Proteomes" id="UP001165186">
    <property type="component" value="Unassembled WGS sequence"/>
</dbReference>
<reference evidence="1" key="1">
    <citation type="submission" date="2024-09" db="EMBL/GenBank/DDBJ databases">
        <title>Draft Genome Sequences of Neofusicoccum parvum.</title>
        <authorList>
            <person name="Ashida A."/>
            <person name="Camagna M."/>
            <person name="Tanaka A."/>
            <person name="Takemoto D."/>
        </authorList>
    </citation>
    <scope>NUCLEOTIDE SEQUENCE</scope>
    <source>
        <strain evidence="1">PPO83</strain>
    </source>
</reference>
<sequence>MSTHNLETIPMMTTMAQAPDESEVQGFGLYMGEKVNAGDYLGEYKGEIVTKEEGSRRGAVYQHLRTNYLFDLNKAQEVDSTRAGNKLRFINNSAKSPNCEPRVMLCNTIVRIGMFATKDIKAGEELFFNYNYPEEVTQHFWEKGQKAGTAVAVRTKKSKPKAKPALSSDSEALSKRKTGKSGKAGPSQKAKEGRSRLGKSTLKGSSTINHFAWGSPGKRPRRDAQKEQQAWARLTQYLDDDATEGQAEAEESDAETPDEESSEDVEVEYPDSEEDERPKKRGRRAK</sequence>
<name>A0ACB5S764_9PEZI</name>
<evidence type="ECO:0000313" key="1">
    <source>
        <dbReference type="EMBL" id="GME28538.1"/>
    </source>
</evidence>
<evidence type="ECO:0000313" key="2">
    <source>
        <dbReference type="Proteomes" id="UP001165186"/>
    </source>
</evidence>
<dbReference type="EMBL" id="BSXG01000049">
    <property type="protein sequence ID" value="GME28538.1"/>
    <property type="molecule type" value="Genomic_DNA"/>
</dbReference>